<evidence type="ECO:0000313" key="4">
    <source>
        <dbReference type="EMBL" id="MBM0276244.1"/>
    </source>
</evidence>
<keyword evidence="2 4" id="KW-0378">Hydrolase</keyword>
<proteinExistence type="inferred from homology"/>
<dbReference type="Proteomes" id="UP000622245">
    <property type="component" value="Unassembled WGS sequence"/>
</dbReference>
<dbReference type="Gene3D" id="3.40.50.1820">
    <property type="entry name" value="alpha/beta hydrolase"/>
    <property type="match status" value="1"/>
</dbReference>
<accession>A0ABS1YFQ3</accession>
<evidence type="ECO:0000256" key="2">
    <source>
        <dbReference type="ARBA" id="ARBA00022801"/>
    </source>
</evidence>
<reference evidence="4 5" key="1">
    <citation type="submission" date="2021-01" db="EMBL/GenBank/DDBJ databases">
        <title>Draft genome sequence of Micromonospora sp. strain STR1s_6.</title>
        <authorList>
            <person name="Karlyshev A."/>
            <person name="Jawad R."/>
        </authorList>
    </citation>
    <scope>NUCLEOTIDE SEQUENCE [LARGE SCALE GENOMIC DNA]</scope>
    <source>
        <strain evidence="4 5">STR1S-6</strain>
    </source>
</reference>
<gene>
    <name evidence="4" type="ORF">JM949_12725</name>
</gene>
<evidence type="ECO:0000313" key="5">
    <source>
        <dbReference type="Proteomes" id="UP000622245"/>
    </source>
</evidence>
<dbReference type="RefSeq" id="WP_203148670.1">
    <property type="nucleotide sequence ID" value="NZ_JAEVHL010000048.1"/>
</dbReference>
<protein>
    <submittedName>
        <fullName evidence="4">Alpha/beta fold hydrolase</fullName>
    </submittedName>
</protein>
<sequence length="299" mass="31690">MTATRETSPTAFAVDGTRCAAWITLPDRPGPHPAVVLVHGLGATHDMMLSQYEHHFAAAGIATLAFDYRHTGASGGSPRQRISMRRHRADVHAALDCLRARGDIDATRIGLWGTSLGAMHALRVAATRDDLAAVVVQCPIVYGPAAAARSGPRAVARLSPAVIVDAARFLLGRKRRYVPIVAAPGATAVVTVPGALDGWNSTTPPGALFDNRIAAANAIGLATVTATRHARRISAPLLVCVSDNETLMDPRHAALAAARAPRGTARHYAANHFEVYHPPMLATVLADQTHFLTEHLHVN</sequence>
<dbReference type="InterPro" id="IPR029058">
    <property type="entry name" value="AB_hydrolase_fold"/>
</dbReference>
<dbReference type="InterPro" id="IPR022742">
    <property type="entry name" value="Hydrolase_4"/>
</dbReference>
<dbReference type="Pfam" id="PF12146">
    <property type="entry name" value="Hydrolase_4"/>
    <property type="match status" value="1"/>
</dbReference>
<keyword evidence="5" id="KW-1185">Reference proteome</keyword>
<comment type="similarity">
    <text evidence="1">Belongs to the AB hydrolase superfamily.</text>
</comment>
<feature type="domain" description="Serine aminopeptidase S33" evidence="3">
    <location>
        <begin position="31"/>
        <end position="163"/>
    </location>
</feature>
<comment type="caution">
    <text evidence="4">The sequence shown here is derived from an EMBL/GenBank/DDBJ whole genome shotgun (WGS) entry which is preliminary data.</text>
</comment>
<organism evidence="4 5">
    <name type="scientific">Micromonospora tarensis</name>
    <dbReference type="NCBI Taxonomy" id="2806100"/>
    <lineage>
        <taxon>Bacteria</taxon>
        <taxon>Bacillati</taxon>
        <taxon>Actinomycetota</taxon>
        <taxon>Actinomycetes</taxon>
        <taxon>Micromonosporales</taxon>
        <taxon>Micromonosporaceae</taxon>
        <taxon>Micromonospora</taxon>
    </lineage>
</organism>
<dbReference type="InterPro" id="IPR050261">
    <property type="entry name" value="FrsA_esterase"/>
</dbReference>
<dbReference type="GO" id="GO:0016787">
    <property type="term" value="F:hydrolase activity"/>
    <property type="evidence" value="ECO:0007669"/>
    <property type="project" value="UniProtKB-KW"/>
</dbReference>
<dbReference type="SUPFAM" id="SSF53474">
    <property type="entry name" value="alpha/beta-Hydrolases"/>
    <property type="match status" value="1"/>
</dbReference>
<dbReference type="PANTHER" id="PTHR22946:SF9">
    <property type="entry name" value="POLYKETIDE TRANSFERASE AF380"/>
    <property type="match status" value="1"/>
</dbReference>
<evidence type="ECO:0000259" key="3">
    <source>
        <dbReference type="Pfam" id="PF12146"/>
    </source>
</evidence>
<dbReference type="PANTHER" id="PTHR22946">
    <property type="entry name" value="DIENELACTONE HYDROLASE DOMAIN-CONTAINING PROTEIN-RELATED"/>
    <property type="match status" value="1"/>
</dbReference>
<name>A0ABS1YFQ3_9ACTN</name>
<dbReference type="EMBL" id="JAEVHL010000048">
    <property type="protein sequence ID" value="MBM0276244.1"/>
    <property type="molecule type" value="Genomic_DNA"/>
</dbReference>
<evidence type="ECO:0000256" key="1">
    <source>
        <dbReference type="ARBA" id="ARBA00008645"/>
    </source>
</evidence>